<name>A0A1Y3ZXV7_9BACT</name>
<evidence type="ECO:0000256" key="3">
    <source>
        <dbReference type="ARBA" id="ARBA00022692"/>
    </source>
</evidence>
<comment type="subcellular location">
    <subcellularLocation>
        <location evidence="1">Cell membrane</location>
        <topology evidence="1">Multi-pass membrane protein</topology>
    </subcellularLocation>
</comment>
<proteinExistence type="predicted"/>
<accession>A0A1Y3ZXV7</accession>
<evidence type="ECO:0000313" key="15">
    <source>
        <dbReference type="Proteomes" id="UP000284434"/>
    </source>
</evidence>
<dbReference type="AlphaFoldDB" id="A0A1Y3ZXV7"/>
<evidence type="ECO:0000256" key="4">
    <source>
        <dbReference type="ARBA" id="ARBA00022989"/>
    </source>
</evidence>
<dbReference type="Proteomes" id="UP000284243">
    <property type="component" value="Unassembled WGS sequence"/>
</dbReference>
<keyword evidence="2" id="KW-1003">Cell membrane</keyword>
<evidence type="ECO:0000256" key="2">
    <source>
        <dbReference type="ARBA" id="ARBA00022475"/>
    </source>
</evidence>
<dbReference type="PANTHER" id="PTHR30294">
    <property type="entry name" value="MEMBRANE COMPONENT OF ABC TRANSPORTER YHHJ-RELATED"/>
    <property type="match status" value="1"/>
</dbReference>
<dbReference type="OMA" id="KTKWQLI"/>
<dbReference type="GO" id="GO:0140359">
    <property type="term" value="F:ABC-type transporter activity"/>
    <property type="evidence" value="ECO:0007669"/>
    <property type="project" value="InterPro"/>
</dbReference>
<keyword evidence="3 6" id="KW-0812">Transmembrane</keyword>
<dbReference type="Proteomes" id="UP000284434">
    <property type="component" value="Unassembled WGS sequence"/>
</dbReference>
<reference evidence="13 14" key="1">
    <citation type="submission" date="2018-08" db="EMBL/GenBank/DDBJ databases">
        <title>A genome reference for cultivated species of the human gut microbiota.</title>
        <authorList>
            <person name="Zou Y."/>
            <person name="Xue W."/>
            <person name="Luo G."/>
        </authorList>
    </citation>
    <scope>NUCLEOTIDE SEQUENCE [LARGE SCALE GENOMIC DNA]</scope>
    <source>
        <strain evidence="11 13">AF14-6AC</strain>
        <strain evidence="10 14">AF16-14</strain>
        <strain evidence="12 15">OF03-11</strain>
    </source>
</reference>
<evidence type="ECO:0000313" key="13">
    <source>
        <dbReference type="Proteomes" id="UP000283426"/>
    </source>
</evidence>
<evidence type="ECO:0000313" key="10">
    <source>
        <dbReference type="EMBL" id="RGU57822.1"/>
    </source>
</evidence>
<feature type="transmembrane region" description="Helical" evidence="6">
    <location>
        <begin position="12"/>
        <end position="36"/>
    </location>
</feature>
<sequence length="805" mass="90817">MGELVRKELKSFFASLSGYVVLVFFLLANGLFLWIIPGGYHIPASGLADMQAFFTLAPLLYLFLVPALCMRLFAEERRTGTLELLLTRPLTTWQIVGAKYLAGFLLVLFSILPTLVYPVSLWFLAQPVGHIDVGGIIGSYIGLIFLSGIYVAAGVWASALTENQIIAFLYTLVVAFLLYTGLDFIAGIPLFEDYQTSIQFWGIHFHYEPMSRGVIAFSDVVYFVSFVFLFLWATVRRFHGIRLGGGYVIIAFVVLNLACTRVYLRADITDDKRYTLSESTCSLLRGIDRGVSVDIFLGGKLPAGLQKLQYALTRNLEEFRRLSGNNFRYQLIDPTEIQDPEEKKALVKYLAERGILPINLNRRSEDETLSQQIIFPGLIIYDQETEVSVNLLQNVPGNSADENINHSIEALEYELTKAIRLLIQKQKKVVGFLVGQGELTYPEVMDMAKTLSYYYQVDLVSCDSLATDLKRYAALIIAKPTKDFSERDKYVIDQYLMHGGRLLWCLDEVDVDHEVLKNQETVPAVYRPLNVEDMLFRYGVRINPDLVLDGNCVLIPVITGMNGTTPDYSPGCWYYSPLLLARGQHPVTAGLQPVRVDYANSIDTVGKNDGLKKTVLLSTSSYAAVMKTPCPVSLSITEEKMTPDRFNRRFVPVAVAVEGNFTSLFQYRNREEVAGQPFKAQSGYSRVIVVADGEVIRNQVRGVGENARIVPLGYDEYSGQMYGNRDFILNCVNWLCDDEGWMQLRGRNLSLYLLDKTRLKAERTSWEMLNLLFPIFIVAVGGGIFAWGRKSRNRKRGSTRFNDLR</sequence>
<dbReference type="InterPro" id="IPR051449">
    <property type="entry name" value="ABC-2_transporter_component"/>
</dbReference>
<dbReference type="InterPro" id="IPR019863">
    <property type="entry name" value="Motility-assoc_ABC-rel_GldG"/>
</dbReference>
<feature type="transmembrane region" description="Helical" evidence="6">
    <location>
        <begin position="768"/>
        <end position="788"/>
    </location>
</feature>
<evidence type="ECO:0000256" key="6">
    <source>
        <dbReference type="SAM" id="Phobius"/>
    </source>
</evidence>
<evidence type="ECO:0000259" key="7">
    <source>
        <dbReference type="Pfam" id="PF09822"/>
    </source>
</evidence>
<feature type="transmembrane region" description="Helical" evidence="6">
    <location>
        <begin position="137"/>
        <end position="160"/>
    </location>
</feature>
<gene>
    <name evidence="10" type="primary">gldG</name>
    <name evidence="11" type="ORF">DWW24_00135</name>
    <name evidence="10" type="ORF">DWW57_04835</name>
    <name evidence="12" type="ORF">DXA53_05790</name>
    <name evidence="9" type="ORF">L0P03_11370</name>
</gene>
<dbReference type="EMBL" id="QSCO01000006">
    <property type="protein sequence ID" value="RGY08161.1"/>
    <property type="molecule type" value="Genomic_DNA"/>
</dbReference>
<dbReference type="EMBL" id="QRYW01000001">
    <property type="protein sequence ID" value="RGV30522.1"/>
    <property type="molecule type" value="Genomic_DNA"/>
</dbReference>
<evidence type="ECO:0000259" key="8">
    <source>
        <dbReference type="Pfam" id="PF23357"/>
    </source>
</evidence>
<dbReference type="InterPro" id="IPR055396">
    <property type="entry name" value="DUF7088"/>
</dbReference>
<dbReference type="NCBIfam" id="TIGR03521">
    <property type="entry name" value="GldG"/>
    <property type="match status" value="1"/>
</dbReference>
<keyword evidence="5 6" id="KW-0472">Membrane</keyword>
<dbReference type="EMBL" id="JAKNDN010000021">
    <property type="protein sequence ID" value="MCG4960441.1"/>
    <property type="molecule type" value="Genomic_DNA"/>
</dbReference>
<evidence type="ECO:0000256" key="5">
    <source>
        <dbReference type="ARBA" id="ARBA00023136"/>
    </source>
</evidence>
<feature type="transmembrane region" description="Helical" evidence="6">
    <location>
        <begin position="245"/>
        <end position="264"/>
    </location>
</feature>
<dbReference type="Pfam" id="PF09822">
    <property type="entry name" value="ABC_transp_aux"/>
    <property type="match status" value="1"/>
</dbReference>
<protein>
    <submittedName>
        <fullName evidence="10">Gliding motility-associated ABC transporter substrate-binding protein GldG</fullName>
    </submittedName>
</protein>
<evidence type="ECO:0000313" key="9">
    <source>
        <dbReference type="EMBL" id="MCG4960441.1"/>
    </source>
</evidence>
<dbReference type="RefSeq" id="WP_013611330.1">
    <property type="nucleotide sequence ID" value="NZ_JABWDG010000011.1"/>
</dbReference>
<feature type="transmembrane region" description="Helical" evidence="6">
    <location>
        <begin position="211"/>
        <end position="233"/>
    </location>
</feature>
<evidence type="ECO:0000313" key="14">
    <source>
        <dbReference type="Proteomes" id="UP000284243"/>
    </source>
</evidence>
<evidence type="ECO:0000313" key="11">
    <source>
        <dbReference type="EMBL" id="RGV30522.1"/>
    </source>
</evidence>
<keyword evidence="4 6" id="KW-1133">Transmembrane helix</keyword>
<dbReference type="GeneID" id="61274282"/>
<dbReference type="Proteomes" id="UP001199750">
    <property type="component" value="Unassembled WGS sequence"/>
</dbReference>
<feature type="transmembrane region" description="Helical" evidence="6">
    <location>
        <begin position="95"/>
        <end position="117"/>
    </location>
</feature>
<dbReference type="PANTHER" id="PTHR30294:SF29">
    <property type="entry name" value="MULTIDRUG ABC TRANSPORTER PERMEASE YBHS-RELATED"/>
    <property type="match status" value="1"/>
</dbReference>
<dbReference type="InterPro" id="IPR019196">
    <property type="entry name" value="ABC_transp_unknown"/>
</dbReference>
<reference evidence="9" key="2">
    <citation type="submission" date="2022-01" db="EMBL/GenBank/DDBJ databases">
        <title>Collection of gut derived symbiotic bacterial strains cultured from healthy donors.</title>
        <authorList>
            <person name="Lin H."/>
            <person name="Kohout C."/>
            <person name="Waligurski E."/>
            <person name="Pamer E.G."/>
        </authorList>
    </citation>
    <scope>NUCLEOTIDE SEQUENCE</scope>
    <source>
        <strain evidence="9">DFI.1.149</strain>
    </source>
</reference>
<evidence type="ECO:0000313" key="12">
    <source>
        <dbReference type="EMBL" id="RGY08161.1"/>
    </source>
</evidence>
<feature type="domain" description="ABC-type uncharacterised transport system" evidence="7">
    <location>
        <begin position="427"/>
        <end position="731"/>
    </location>
</feature>
<evidence type="ECO:0000256" key="1">
    <source>
        <dbReference type="ARBA" id="ARBA00004651"/>
    </source>
</evidence>
<comment type="caution">
    <text evidence="10">The sequence shown here is derived from an EMBL/GenBank/DDBJ whole genome shotgun (WGS) entry which is preliminary data.</text>
</comment>
<organism evidence="10 14">
    <name type="scientific">Odoribacter splanchnicus</name>
    <dbReference type="NCBI Taxonomy" id="28118"/>
    <lineage>
        <taxon>Bacteria</taxon>
        <taxon>Pseudomonadati</taxon>
        <taxon>Bacteroidota</taxon>
        <taxon>Bacteroidia</taxon>
        <taxon>Bacteroidales</taxon>
        <taxon>Odoribacteraceae</taxon>
        <taxon>Odoribacter</taxon>
    </lineage>
</organism>
<feature type="transmembrane region" description="Helical" evidence="6">
    <location>
        <begin position="56"/>
        <end position="74"/>
    </location>
</feature>
<dbReference type="Pfam" id="PF12679">
    <property type="entry name" value="ABC2_membrane_2"/>
    <property type="match status" value="1"/>
</dbReference>
<dbReference type="EMBL" id="QRYC01000004">
    <property type="protein sequence ID" value="RGU57822.1"/>
    <property type="molecule type" value="Genomic_DNA"/>
</dbReference>
<feature type="transmembrane region" description="Helical" evidence="6">
    <location>
        <begin position="167"/>
        <end position="191"/>
    </location>
</feature>
<dbReference type="Proteomes" id="UP000283426">
    <property type="component" value="Unassembled WGS sequence"/>
</dbReference>
<dbReference type="GO" id="GO:0005886">
    <property type="term" value="C:plasma membrane"/>
    <property type="evidence" value="ECO:0007669"/>
    <property type="project" value="UniProtKB-SubCell"/>
</dbReference>
<feature type="domain" description="DUF7088" evidence="8">
    <location>
        <begin position="271"/>
        <end position="380"/>
    </location>
</feature>
<dbReference type="Pfam" id="PF23357">
    <property type="entry name" value="DUF7088"/>
    <property type="match status" value="1"/>
</dbReference>